<evidence type="ECO:0000313" key="2">
    <source>
        <dbReference type="Proteomes" id="UP000295304"/>
    </source>
</evidence>
<sequence>MTTHIRINDISPRIQYVGDGVQTQFTFPFPVFNNGDLAVYLGGATQALSVDYTVSGAGADTGGAVTFTIAPGNGALVTLRRNLSIHRTSDFQQSGEFRAKVINDELDYQTAVLQELSEIQSRTPQRAMTSSSTADLTLPDPAAGATLMWNATANGIANGPAAGQISAAQANATAAAGSAASAATSETNAAASAATALAATVGKYDRHVHIAFADSPYTIAAPTVDTLITVDTTAGDVTVNLPASAGEADNRLLGINKSSAVNTVTITPNGTDTVGGLASFVMFDATEWCDLYLDKSAADWQMGNLSYTAAGAGLSKTGSTLSVATGGVGVAMLAAPARPYDIGFTAGFDSTMAPDVLAVRVYGEIVAARAMSLIGEVAAIALAPTGAAAVFDVLLNGVSVYTTKPQFAAATTLTPGVLATTAVAAGDRLTFACTQTGNAEPGRGVTFTMQGELA</sequence>
<comment type="caution">
    <text evidence="1">The sequence shown here is derived from an EMBL/GenBank/DDBJ whole genome shotgun (WGS) entry which is preliminary data.</text>
</comment>
<evidence type="ECO:0000313" key="1">
    <source>
        <dbReference type="EMBL" id="TCS61686.1"/>
    </source>
</evidence>
<keyword evidence="2" id="KW-1185">Reference proteome</keyword>
<proteinExistence type="predicted"/>
<dbReference type="EMBL" id="SLZW01000007">
    <property type="protein sequence ID" value="TCS61686.1"/>
    <property type="molecule type" value="Genomic_DNA"/>
</dbReference>
<dbReference type="Proteomes" id="UP000295304">
    <property type="component" value="Unassembled WGS sequence"/>
</dbReference>
<dbReference type="OrthoDB" id="5461292at2"/>
<gene>
    <name evidence="1" type="ORF">EDD55_10795</name>
</gene>
<reference evidence="1 2" key="1">
    <citation type="submission" date="2019-03" db="EMBL/GenBank/DDBJ databases">
        <title>Genomic Encyclopedia of Type Strains, Phase IV (KMG-IV): sequencing the most valuable type-strain genomes for metagenomic binning, comparative biology and taxonomic classification.</title>
        <authorList>
            <person name="Goeker M."/>
        </authorList>
    </citation>
    <scope>NUCLEOTIDE SEQUENCE [LARGE SCALE GENOMIC DNA]</scope>
    <source>
        <strain evidence="1 2">DSM 101688</strain>
    </source>
</reference>
<accession>A0A4R3J9K4</accession>
<organism evidence="1 2">
    <name type="scientific">Varunaivibrio sulfuroxidans</name>
    <dbReference type="NCBI Taxonomy" id="1773489"/>
    <lineage>
        <taxon>Bacteria</taxon>
        <taxon>Pseudomonadati</taxon>
        <taxon>Pseudomonadota</taxon>
        <taxon>Alphaproteobacteria</taxon>
        <taxon>Rhodospirillales</taxon>
        <taxon>Magnetovibrionaceae</taxon>
        <taxon>Varunaivibrio</taxon>
    </lineage>
</organism>
<protein>
    <submittedName>
        <fullName evidence="1">Uncharacterized protein</fullName>
    </submittedName>
</protein>
<dbReference type="SUPFAM" id="SSF50017">
    <property type="entry name" value="gp9"/>
    <property type="match status" value="1"/>
</dbReference>
<dbReference type="RefSeq" id="WP_132939395.1">
    <property type="nucleotide sequence ID" value="NZ_CP119676.1"/>
</dbReference>
<dbReference type="InterPro" id="IPR036240">
    <property type="entry name" value="Gp9-like_sf"/>
</dbReference>
<dbReference type="AlphaFoldDB" id="A0A4R3J9K4"/>
<name>A0A4R3J9K4_9PROT</name>